<evidence type="ECO:0000313" key="9">
    <source>
        <dbReference type="EMBL" id="KKL80571.1"/>
    </source>
</evidence>
<gene>
    <name evidence="9" type="ORF">LCGC14_2003450</name>
</gene>
<protein>
    <recommendedName>
        <fullName evidence="8">Bacterial sugar transferase domain-containing protein</fullName>
    </recommendedName>
</protein>
<comment type="subcellular location">
    <subcellularLocation>
        <location evidence="1">Cell membrane</location>
    </subcellularLocation>
</comment>
<dbReference type="GO" id="GO:0016780">
    <property type="term" value="F:phosphotransferase activity, for other substituted phosphate groups"/>
    <property type="evidence" value="ECO:0007669"/>
    <property type="project" value="TreeGrafter"/>
</dbReference>
<dbReference type="Pfam" id="PF02397">
    <property type="entry name" value="Bac_transf"/>
    <property type="match status" value="1"/>
</dbReference>
<dbReference type="PANTHER" id="PTHR30576:SF4">
    <property type="entry name" value="UNDECAPRENYL-PHOSPHATE GALACTOSE PHOSPHOTRANSFERASE"/>
    <property type="match status" value="1"/>
</dbReference>
<evidence type="ECO:0000256" key="5">
    <source>
        <dbReference type="ARBA" id="ARBA00022989"/>
    </source>
</evidence>
<evidence type="ECO:0000256" key="7">
    <source>
        <dbReference type="SAM" id="Phobius"/>
    </source>
</evidence>
<feature type="domain" description="Bacterial sugar transferase" evidence="8">
    <location>
        <begin position="17"/>
        <end position="217"/>
    </location>
</feature>
<keyword evidence="4 7" id="KW-0812">Transmembrane</keyword>
<evidence type="ECO:0000259" key="8">
    <source>
        <dbReference type="Pfam" id="PF02397"/>
    </source>
</evidence>
<dbReference type="InterPro" id="IPR003362">
    <property type="entry name" value="Bact_transf"/>
</dbReference>
<evidence type="ECO:0000256" key="6">
    <source>
        <dbReference type="ARBA" id="ARBA00023136"/>
    </source>
</evidence>
<dbReference type="GO" id="GO:0005886">
    <property type="term" value="C:plasma membrane"/>
    <property type="evidence" value="ECO:0007669"/>
    <property type="project" value="UniProtKB-SubCell"/>
</dbReference>
<evidence type="ECO:0000256" key="4">
    <source>
        <dbReference type="ARBA" id="ARBA00022692"/>
    </source>
</evidence>
<dbReference type="AlphaFoldDB" id="A0A0F9FQ79"/>
<dbReference type="PANTHER" id="PTHR30576">
    <property type="entry name" value="COLANIC BIOSYNTHESIS UDP-GLUCOSE LIPID CARRIER TRANSFERASE"/>
    <property type="match status" value="1"/>
</dbReference>
<keyword evidence="3" id="KW-0808">Transferase</keyword>
<organism evidence="9">
    <name type="scientific">marine sediment metagenome</name>
    <dbReference type="NCBI Taxonomy" id="412755"/>
    <lineage>
        <taxon>unclassified sequences</taxon>
        <taxon>metagenomes</taxon>
        <taxon>ecological metagenomes</taxon>
    </lineage>
</organism>
<keyword evidence="5 7" id="KW-1133">Transmembrane helix</keyword>
<keyword evidence="2" id="KW-1003">Cell membrane</keyword>
<proteinExistence type="predicted"/>
<accession>A0A0F9FQ79</accession>
<dbReference type="EMBL" id="LAZR01022809">
    <property type="protein sequence ID" value="KKL80571.1"/>
    <property type="molecule type" value="Genomic_DNA"/>
</dbReference>
<keyword evidence="6 7" id="KW-0472">Membrane</keyword>
<feature type="transmembrane region" description="Helical" evidence="7">
    <location>
        <begin position="20"/>
        <end position="45"/>
    </location>
</feature>
<evidence type="ECO:0000256" key="2">
    <source>
        <dbReference type="ARBA" id="ARBA00022475"/>
    </source>
</evidence>
<evidence type="ECO:0000256" key="1">
    <source>
        <dbReference type="ARBA" id="ARBA00004236"/>
    </source>
</evidence>
<name>A0A0F9FQ79_9ZZZZ</name>
<comment type="caution">
    <text evidence="9">The sequence shown here is derived from an EMBL/GenBank/DDBJ whole genome shotgun (WGS) entry which is preliminary data.</text>
</comment>
<evidence type="ECO:0000256" key="3">
    <source>
        <dbReference type="ARBA" id="ARBA00022679"/>
    </source>
</evidence>
<reference evidence="9" key="1">
    <citation type="journal article" date="2015" name="Nature">
        <title>Complex archaea that bridge the gap between prokaryotes and eukaryotes.</title>
        <authorList>
            <person name="Spang A."/>
            <person name="Saw J.H."/>
            <person name="Jorgensen S.L."/>
            <person name="Zaremba-Niedzwiedzka K."/>
            <person name="Martijn J."/>
            <person name="Lind A.E."/>
            <person name="van Eijk R."/>
            <person name="Schleper C."/>
            <person name="Guy L."/>
            <person name="Ettema T.J."/>
        </authorList>
    </citation>
    <scope>NUCLEOTIDE SEQUENCE</scope>
</reference>
<sequence>MSCKNVYLYPFKHKPSKRIFDILFSLFVLIVFSPAYLIISIMIFLTSGGSIFYISDRLGRGGKIIKCIKFRTMYKKADSLLHKLLKQNDILRYEWETFQKLRNDPRITPLGHFLRKTSLDELPQFINVLKGDLSVVGPRPFALIGKKENFQIEIKKYLGNKTEKILSMRPGITGIWQVSGRSEITIEERLKMEEKYIDEQSFLLDIYLILKTIPKIFFPRGAF</sequence>